<keyword evidence="2" id="KW-1185">Reference proteome</keyword>
<sequence length="85" mass="9289">MTANLRRPVDSRKTADPVVVPQPPAWLIECVPAPLLDPARPGRTRDLEAWLDAHGFPRVGLIDVEAARAVLGYRRLTLAPEVDAA</sequence>
<gene>
    <name evidence="1" type="ORF">GCM10009737_28260</name>
</gene>
<evidence type="ECO:0000313" key="1">
    <source>
        <dbReference type="EMBL" id="GAA1924898.1"/>
    </source>
</evidence>
<evidence type="ECO:0000313" key="2">
    <source>
        <dbReference type="Proteomes" id="UP001501612"/>
    </source>
</evidence>
<dbReference type="RefSeq" id="WP_344008197.1">
    <property type="nucleotide sequence ID" value="NZ_BAAAMY010000006.1"/>
</dbReference>
<accession>A0ABN2PLE0</accession>
<organism evidence="1 2">
    <name type="scientific">Nocardioides lentus</name>
    <dbReference type="NCBI Taxonomy" id="338077"/>
    <lineage>
        <taxon>Bacteria</taxon>
        <taxon>Bacillati</taxon>
        <taxon>Actinomycetota</taxon>
        <taxon>Actinomycetes</taxon>
        <taxon>Propionibacteriales</taxon>
        <taxon>Nocardioidaceae</taxon>
        <taxon>Nocardioides</taxon>
    </lineage>
</organism>
<protein>
    <submittedName>
        <fullName evidence="1">Uncharacterized protein</fullName>
    </submittedName>
</protein>
<comment type="caution">
    <text evidence="1">The sequence shown here is derived from an EMBL/GenBank/DDBJ whole genome shotgun (WGS) entry which is preliminary data.</text>
</comment>
<proteinExistence type="predicted"/>
<reference evidence="1 2" key="1">
    <citation type="journal article" date="2019" name="Int. J. Syst. Evol. Microbiol.">
        <title>The Global Catalogue of Microorganisms (GCM) 10K type strain sequencing project: providing services to taxonomists for standard genome sequencing and annotation.</title>
        <authorList>
            <consortium name="The Broad Institute Genomics Platform"/>
            <consortium name="The Broad Institute Genome Sequencing Center for Infectious Disease"/>
            <person name="Wu L."/>
            <person name="Ma J."/>
        </authorList>
    </citation>
    <scope>NUCLEOTIDE SEQUENCE [LARGE SCALE GENOMIC DNA]</scope>
    <source>
        <strain evidence="1 2">JCM 14046</strain>
    </source>
</reference>
<name>A0ABN2PLE0_9ACTN</name>
<dbReference type="Proteomes" id="UP001501612">
    <property type="component" value="Unassembled WGS sequence"/>
</dbReference>
<dbReference type="EMBL" id="BAAAMY010000006">
    <property type="protein sequence ID" value="GAA1924898.1"/>
    <property type="molecule type" value="Genomic_DNA"/>
</dbReference>